<dbReference type="InterPro" id="IPR050900">
    <property type="entry name" value="Transposase_IS3/IS150/IS904"/>
</dbReference>
<dbReference type="Gene3D" id="3.30.420.10">
    <property type="entry name" value="Ribonuclease H-like superfamily/Ribonuclease H"/>
    <property type="match status" value="1"/>
</dbReference>
<comment type="function">
    <text evidence="1">Involved in the transposition of the insertion sequence.</text>
</comment>
<gene>
    <name evidence="4" type="ORF">E4U03_12545</name>
</gene>
<organism evidence="4 5">
    <name type="scientific">Rothia nasimurium</name>
    <dbReference type="NCBI Taxonomy" id="85336"/>
    <lineage>
        <taxon>Bacteria</taxon>
        <taxon>Bacillati</taxon>
        <taxon>Actinomycetota</taxon>
        <taxon>Actinomycetes</taxon>
        <taxon>Micrococcales</taxon>
        <taxon>Micrococcaceae</taxon>
        <taxon>Rothia</taxon>
    </lineage>
</organism>
<feature type="domain" description="Integrase catalytic" evidence="3">
    <location>
        <begin position="234"/>
        <end position="401"/>
    </location>
</feature>
<proteinExistence type="predicted"/>
<protein>
    <submittedName>
        <fullName evidence="4">IS3 family transposase</fullName>
    </submittedName>
</protein>
<dbReference type="GO" id="GO:0003677">
    <property type="term" value="F:DNA binding"/>
    <property type="evidence" value="ECO:0007669"/>
    <property type="project" value="InterPro"/>
</dbReference>
<dbReference type="SUPFAM" id="SSF53098">
    <property type="entry name" value="Ribonuclease H-like"/>
    <property type="match status" value="1"/>
</dbReference>
<dbReference type="GO" id="GO:0004803">
    <property type="term" value="F:transposase activity"/>
    <property type="evidence" value="ECO:0007669"/>
    <property type="project" value="InterPro"/>
</dbReference>
<name>A0A4Y9EZX5_9MICC</name>
<dbReference type="RefSeq" id="WP_135014055.1">
    <property type="nucleotide sequence ID" value="NZ_JADGLK010000097.1"/>
</dbReference>
<dbReference type="PANTHER" id="PTHR46889">
    <property type="entry name" value="TRANSPOSASE INSF FOR INSERTION SEQUENCE IS3B-RELATED"/>
    <property type="match status" value="1"/>
</dbReference>
<dbReference type="Proteomes" id="UP000297951">
    <property type="component" value="Unassembled WGS sequence"/>
</dbReference>
<dbReference type="InterPro" id="IPR002514">
    <property type="entry name" value="Transposase_8"/>
</dbReference>
<dbReference type="EMBL" id="SPQC01000097">
    <property type="protein sequence ID" value="TFU19163.1"/>
    <property type="molecule type" value="Genomic_DNA"/>
</dbReference>
<accession>A0A4Y9EZX5</accession>
<dbReference type="InterPro" id="IPR009057">
    <property type="entry name" value="Homeodomain-like_sf"/>
</dbReference>
<evidence type="ECO:0000313" key="4">
    <source>
        <dbReference type="EMBL" id="TFU19163.1"/>
    </source>
</evidence>
<dbReference type="SUPFAM" id="SSF46689">
    <property type="entry name" value="Homeodomain-like"/>
    <property type="match status" value="1"/>
</dbReference>
<feature type="coiled-coil region" evidence="2">
    <location>
        <begin position="65"/>
        <end position="92"/>
    </location>
</feature>
<dbReference type="Pfam" id="PF13333">
    <property type="entry name" value="rve_2"/>
    <property type="match status" value="1"/>
</dbReference>
<dbReference type="InterPro" id="IPR025948">
    <property type="entry name" value="HTH-like_dom"/>
</dbReference>
<dbReference type="GO" id="GO:0015074">
    <property type="term" value="P:DNA integration"/>
    <property type="evidence" value="ECO:0007669"/>
    <property type="project" value="InterPro"/>
</dbReference>
<dbReference type="InterPro" id="IPR001584">
    <property type="entry name" value="Integrase_cat-core"/>
</dbReference>
<sequence>MPTKYPQELKTRALRLLADHLENNPDTGIYTACRNIGERLGIGPETLRKWHKQAEIDAGNTPGTTTDMAAENRRLRKENAELKRTNEILRTASGFFRGRTRPSSPIMIRYIDRYRNRFGVENICTALQENLAGGFITSRGYRAAKARVPAARTLKDQLLIPELVKIHEENYGVYGVRKMWHAMRRAGWDIGRDQTYRLMKIAGVAGAHRGRKPMTTRAATVIDDRPDLVQRNFSADAPNRLWVADFTYVRTYSGFCYTAFITDVFSRKVVGWGVSSTMHTLGMPLTALKQALFEAKKGGSDLTQIVHHSDRGSQYIAQDYTAGLKELGVQLSVGSTGDSYDNALAESVNGAYKAELVRNRLFASVGQLEVETASWVAWWNAGRLHQGLGYRTPQEVVDGALVVL</sequence>
<reference evidence="4 5" key="1">
    <citation type="submission" date="2019-03" db="EMBL/GenBank/DDBJ databases">
        <title>Diversity of the mouse oral microbiome.</title>
        <authorList>
            <person name="Joseph S."/>
            <person name="Aduse-Opoku J."/>
            <person name="Curtis M."/>
            <person name="Wade W."/>
            <person name="Hashim A."/>
        </authorList>
    </citation>
    <scope>NUCLEOTIDE SEQUENCE [LARGE SCALE GENOMIC DNA]</scope>
    <source>
        <strain evidence="5">irhom_31</strain>
    </source>
</reference>
<evidence type="ECO:0000256" key="1">
    <source>
        <dbReference type="ARBA" id="ARBA00002286"/>
    </source>
</evidence>
<dbReference type="InterPro" id="IPR048020">
    <property type="entry name" value="Transpos_IS3"/>
</dbReference>
<dbReference type="Gene3D" id="1.10.10.10">
    <property type="entry name" value="Winged helix-like DNA-binding domain superfamily/Winged helix DNA-binding domain"/>
    <property type="match status" value="1"/>
</dbReference>
<dbReference type="PANTHER" id="PTHR46889:SF5">
    <property type="entry name" value="INTEGRASE PROTEIN"/>
    <property type="match status" value="1"/>
</dbReference>
<dbReference type="Pfam" id="PF01527">
    <property type="entry name" value="HTH_Tnp_1"/>
    <property type="match status" value="1"/>
</dbReference>
<evidence type="ECO:0000259" key="3">
    <source>
        <dbReference type="PROSITE" id="PS50994"/>
    </source>
</evidence>
<dbReference type="InterPro" id="IPR036388">
    <property type="entry name" value="WH-like_DNA-bd_sf"/>
</dbReference>
<dbReference type="OrthoDB" id="4281720at2"/>
<dbReference type="InterPro" id="IPR012337">
    <property type="entry name" value="RNaseH-like_sf"/>
</dbReference>
<evidence type="ECO:0000256" key="2">
    <source>
        <dbReference type="SAM" id="Coils"/>
    </source>
</evidence>
<keyword evidence="2" id="KW-0175">Coiled coil</keyword>
<dbReference type="InterPro" id="IPR036397">
    <property type="entry name" value="RNaseH_sf"/>
</dbReference>
<dbReference type="Pfam" id="PF00665">
    <property type="entry name" value="rve"/>
    <property type="match status" value="1"/>
</dbReference>
<evidence type="ECO:0000313" key="5">
    <source>
        <dbReference type="Proteomes" id="UP000297951"/>
    </source>
</evidence>
<dbReference type="PROSITE" id="PS50994">
    <property type="entry name" value="INTEGRASE"/>
    <property type="match status" value="1"/>
</dbReference>
<dbReference type="AlphaFoldDB" id="A0A4Y9EZX5"/>
<dbReference type="GO" id="GO:0006313">
    <property type="term" value="P:DNA transposition"/>
    <property type="evidence" value="ECO:0007669"/>
    <property type="project" value="InterPro"/>
</dbReference>
<dbReference type="STRING" id="85336.A7979_04770"/>
<dbReference type="NCBIfam" id="NF033516">
    <property type="entry name" value="transpos_IS3"/>
    <property type="match status" value="1"/>
</dbReference>
<dbReference type="Pfam" id="PF13276">
    <property type="entry name" value="HTH_21"/>
    <property type="match status" value="1"/>
</dbReference>
<comment type="caution">
    <text evidence="4">The sequence shown here is derived from an EMBL/GenBank/DDBJ whole genome shotgun (WGS) entry which is preliminary data.</text>
</comment>